<name>A0A9P5LD49_9HYPO</name>
<keyword evidence="3" id="KW-1185">Reference proteome</keyword>
<dbReference type="SUPFAM" id="SSF69318">
    <property type="entry name" value="Integrin alpha N-terminal domain"/>
    <property type="match status" value="1"/>
</dbReference>
<keyword evidence="1" id="KW-0732">Signal</keyword>
<organism evidence="2 3">
    <name type="scientific">Cylindrodendrum hubeiense</name>
    <dbReference type="NCBI Taxonomy" id="595255"/>
    <lineage>
        <taxon>Eukaryota</taxon>
        <taxon>Fungi</taxon>
        <taxon>Dikarya</taxon>
        <taxon>Ascomycota</taxon>
        <taxon>Pezizomycotina</taxon>
        <taxon>Sordariomycetes</taxon>
        <taxon>Hypocreomycetidae</taxon>
        <taxon>Hypocreales</taxon>
        <taxon>Nectriaceae</taxon>
        <taxon>Cylindrodendrum</taxon>
    </lineage>
</organism>
<evidence type="ECO:0000256" key="1">
    <source>
        <dbReference type="ARBA" id="ARBA00022729"/>
    </source>
</evidence>
<evidence type="ECO:0000313" key="2">
    <source>
        <dbReference type="EMBL" id="KAF7544822.1"/>
    </source>
</evidence>
<dbReference type="InterPro" id="IPR028994">
    <property type="entry name" value="Integrin_alpha_N"/>
</dbReference>
<protein>
    <recommendedName>
        <fullName evidence="4">VCBS repeat-containing protein</fullName>
    </recommendedName>
</protein>
<reference evidence="2" key="1">
    <citation type="submission" date="2020-03" db="EMBL/GenBank/DDBJ databases">
        <title>Draft Genome Sequence of Cylindrodendrum hubeiense.</title>
        <authorList>
            <person name="Buettner E."/>
            <person name="Kellner H."/>
        </authorList>
    </citation>
    <scope>NUCLEOTIDE SEQUENCE</scope>
    <source>
        <strain evidence="2">IHI 201604</strain>
    </source>
</reference>
<proteinExistence type="predicted"/>
<gene>
    <name evidence="2" type="ORF">G7Z17_g9647</name>
</gene>
<dbReference type="AlphaFoldDB" id="A0A9P5LD49"/>
<dbReference type="Proteomes" id="UP000722485">
    <property type="component" value="Unassembled WGS sequence"/>
</dbReference>
<sequence length="179" mass="19189">MAFLVSNLMQGSPYCGAVKALRNTLGDGERNWEDLGTIAPGIEGVSGDMIRFADMDGDGLADFLAISNDGSIRMWKNLGIIGAKGQSMHFADLTGDGKDDIISVDAKGRARAWINKGVDQWESIGEIAPGFDKDLSSARIEFADVNGDKKANYLIIYGGGSVDQTNNRRCVRANRQAGV</sequence>
<dbReference type="EMBL" id="JAANBB010000284">
    <property type="protein sequence ID" value="KAF7544822.1"/>
    <property type="molecule type" value="Genomic_DNA"/>
</dbReference>
<accession>A0A9P5LD49</accession>
<comment type="caution">
    <text evidence="2">The sequence shown here is derived from an EMBL/GenBank/DDBJ whole genome shotgun (WGS) entry which is preliminary data.</text>
</comment>
<dbReference type="InterPro" id="IPR013517">
    <property type="entry name" value="FG-GAP"/>
</dbReference>
<dbReference type="OrthoDB" id="1046782at2759"/>
<evidence type="ECO:0008006" key="4">
    <source>
        <dbReference type="Google" id="ProtNLM"/>
    </source>
</evidence>
<dbReference type="Pfam" id="PF13517">
    <property type="entry name" value="FG-GAP_3"/>
    <property type="match status" value="1"/>
</dbReference>
<evidence type="ECO:0000313" key="3">
    <source>
        <dbReference type="Proteomes" id="UP000722485"/>
    </source>
</evidence>